<feature type="domain" description="O-antigen ligase-related" evidence="7">
    <location>
        <begin position="223"/>
        <end position="396"/>
    </location>
</feature>
<gene>
    <name evidence="8" type="ORF">A2892_04690</name>
</gene>
<feature type="transmembrane region" description="Helical" evidence="6">
    <location>
        <begin position="171"/>
        <end position="190"/>
    </location>
</feature>
<dbReference type="AlphaFoldDB" id="A0A1F8B6F5"/>
<reference evidence="8 9" key="1">
    <citation type="journal article" date="2016" name="Nat. Commun.">
        <title>Thousands of microbial genomes shed light on interconnected biogeochemical processes in an aquifer system.</title>
        <authorList>
            <person name="Anantharaman K."/>
            <person name="Brown C.T."/>
            <person name="Hug L.A."/>
            <person name="Sharon I."/>
            <person name="Castelle C.J."/>
            <person name="Probst A.J."/>
            <person name="Thomas B.C."/>
            <person name="Singh A."/>
            <person name="Wilkins M.J."/>
            <person name="Karaoz U."/>
            <person name="Brodie E.L."/>
            <person name="Williams K.H."/>
            <person name="Hubbard S.S."/>
            <person name="Banfield J.F."/>
        </authorList>
    </citation>
    <scope>NUCLEOTIDE SEQUENCE [LARGE SCALE GENOMIC DNA]</scope>
</reference>
<evidence type="ECO:0000256" key="5">
    <source>
        <dbReference type="PROSITE-ProRule" id="PRU00339"/>
    </source>
</evidence>
<feature type="transmembrane region" description="Helical" evidence="6">
    <location>
        <begin position="236"/>
        <end position="254"/>
    </location>
</feature>
<feature type="transmembrane region" description="Helical" evidence="6">
    <location>
        <begin position="40"/>
        <end position="58"/>
    </location>
</feature>
<dbReference type="GO" id="GO:0016020">
    <property type="term" value="C:membrane"/>
    <property type="evidence" value="ECO:0007669"/>
    <property type="project" value="UniProtKB-SubCell"/>
</dbReference>
<evidence type="ECO:0000313" key="9">
    <source>
        <dbReference type="Proteomes" id="UP000176404"/>
    </source>
</evidence>
<dbReference type="PANTHER" id="PTHR37422">
    <property type="entry name" value="TEICHURONIC ACID BIOSYNTHESIS PROTEIN TUAE"/>
    <property type="match status" value="1"/>
</dbReference>
<dbReference type="PROSITE" id="PS50005">
    <property type="entry name" value="TPR"/>
    <property type="match status" value="2"/>
</dbReference>
<dbReference type="Pfam" id="PF04932">
    <property type="entry name" value="Wzy_C"/>
    <property type="match status" value="1"/>
</dbReference>
<dbReference type="InterPro" id="IPR011990">
    <property type="entry name" value="TPR-like_helical_dom_sf"/>
</dbReference>
<evidence type="ECO:0000256" key="2">
    <source>
        <dbReference type="ARBA" id="ARBA00022692"/>
    </source>
</evidence>
<feature type="transmembrane region" description="Helical" evidence="6">
    <location>
        <begin position="211"/>
        <end position="230"/>
    </location>
</feature>
<dbReference type="InterPro" id="IPR051533">
    <property type="entry name" value="WaaL-like"/>
</dbReference>
<dbReference type="Proteomes" id="UP000176404">
    <property type="component" value="Unassembled WGS sequence"/>
</dbReference>
<evidence type="ECO:0000313" key="8">
    <source>
        <dbReference type="EMBL" id="OGM59613.1"/>
    </source>
</evidence>
<keyword evidence="5" id="KW-0802">TPR repeat</keyword>
<feature type="transmembrane region" description="Helical" evidence="6">
    <location>
        <begin position="491"/>
        <end position="510"/>
    </location>
</feature>
<comment type="caution">
    <text evidence="8">The sequence shown here is derived from an EMBL/GenBank/DDBJ whole genome shotgun (WGS) entry which is preliminary data.</text>
</comment>
<dbReference type="InterPro" id="IPR007016">
    <property type="entry name" value="O-antigen_ligase-rel_domated"/>
</dbReference>
<feature type="transmembrane region" description="Helical" evidence="6">
    <location>
        <begin position="266"/>
        <end position="286"/>
    </location>
</feature>
<evidence type="ECO:0000256" key="1">
    <source>
        <dbReference type="ARBA" id="ARBA00004141"/>
    </source>
</evidence>
<protein>
    <recommendedName>
        <fullName evidence="7">O-antigen ligase-related domain-containing protein</fullName>
    </recommendedName>
</protein>
<accession>A0A1F8B6F5</accession>
<feature type="transmembrane region" description="Helical" evidence="6">
    <location>
        <begin position="70"/>
        <end position="87"/>
    </location>
</feature>
<feature type="repeat" description="TPR" evidence="5">
    <location>
        <begin position="674"/>
        <end position="707"/>
    </location>
</feature>
<sequence>MEKFNQRGLSSLFYLLFFLVPLLLYPYTSEIFEFNKMVAVYIFTLLITFSWLTKIIIYKKIIFKRTLLDIPLIIFFLTQLLSTLVSIDRRTSFLGYYSRFHGGLLSTFCYSLLYWAYVSNLGRKEVVRSVYFLLSSAFLVSIYSVFQHFGIDKNVWVQDVQSRVFSTLGQPNWLAAWLVALIPVQWAFYVSSKPKRKDEKFSFRNYYLYNWSNFFERPLLSYFFFATLLYTKSRSGILAFITAFILFWGYSFWLYKDNLKPFSLKFIRLTVFFLILAFYIGTPWTIGLEMRLGQKANDLSQVTGNQPPTTLSAPALEVGGTESVEIRKIVWRGAIDVWKNYPVLGSGVETFAFSYYKFRPVEHNLTSEWDYLYNKAHNEYLNFLATTGSFGLLTYLLLIVVILYQFREKATLSGRGRIEPDMLSSFRRKLRAISAGRMSLTLVKSLITNRQLPINPKNSKSENSKDYSLFTIHCSLFAGFTSILITNFFGFSVVPVAILFFLYPALSVGLQNESKKVLKSKFGNLSAIQKLGIIISGSITFFFLYSIGKYWYADILFAKGKTQSDSSNYSLAVGNLQKATKLSPNEAIYWNELSQAEIEEAVKLTEDGDKVIAKRLALKAISDSDKAISLSSFNVNLKRDRASMFIKLSVFESPYLILARKTLEEAVSLAPTDAKLFYNLSLSYLRTGDTEKALQILQKTIKMKPDYKNAYYALGLIYIDEKKYGLAREQFEYILEHLDPNDQDVIRELNELLP</sequence>
<evidence type="ECO:0000256" key="4">
    <source>
        <dbReference type="ARBA" id="ARBA00023136"/>
    </source>
</evidence>
<dbReference type="STRING" id="1802517.A2892_04690"/>
<dbReference type="PROSITE" id="PS50293">
    <property type="entry name" value="TPR_REGION"/>
    <property type="match status" value="1"/>
</dbReference>
<keyword evidence="2 6" id="KW-0812">Transmembrane</keyword>
<feature type="transmembrane region" description="Helical" evidence="6">
    <location>
        <begin position="130"/>
        <end position="151"/>
    </location>
</feature>
<comment type="subcellular location">
    <subcellularLocation>
        <location evidence="1">Membrane</location>
        <topology evidence="1">Multi-pass membrane protein</topology>
    </subcellularLocation>
</comment>
<feature type="repeat" description="TPR" evidence="5">
    <location>
        <begin position="553"/>
        <end position="586"/>
    </location>
</feature>
<feature type="transmembrane region" description="Helical" evidence="6">
    <location>
        <begin position="380"/>
        <end position="404"/>
    </location>
</feature>
<keyword evidence="4 6" id="KW-0472">Membrane</keyword>
<feature type="transmembrane region" description="Helical" evidence="6">
    <location>
        <begin position="99"/>
        <end position="118"/>
    </location>
</feature>
<evidence type="ECO:0000256" key="3">
    <source>
        <dbReference type="ARBA" id="ARBA00022989"/>
    </source>
</evidence>
<evidence type="ECO:0000259" key="7">
    <source>
        <dbReference type="Pfam" id="PF04932"/>
    </source>
</evidence>
<evidence type="ECO:0000256" key="6">
    <source>
        <dbReference type="SAM" id="Phobius"/>
    </source>
</evidence>
<feature type="transmembrane region" description="Helical" evidence="6">
    <location>
        <begin position="12"/>
        <end position="28"/>
    </location>
</feature>
<feature type="transmembrane region" description="Helical" evidence="6">
    <location>
        <begin position="531"/>
        <end position="552"/>
    </location>
</feature>
<keyword evidence="3 6" id="KW-1133">Transmembrane helix</keyword>
<dbReference type="Gene3D" id="1.25.40.10">
    <property type="entry name" value="Tetratricopeptide repeat domain"/>
    <property type="match status" value="2"/>
</dbReference>
<dbReference type="Pfam" id="PF13432">
    <property type="entry name" value="TPR_16"/>
    <property type="match status" value="1"/>
</dbReference>
<dbReference type="SMART" id="SM00028">
    <property type="entry name" value="TPR"/>
    <property type="match status" value="3"/>
</dbReference>
<dbReference type="InterPro" id="IPR019734">
    <property type="entry name" value="TPR_rpt"/>
</dbReference>
<dbReference type="SUPFAM" id="SSF48452">
    <property type="entry name" value="TPR-like"/>
    <property type="match status" value="1"/>
</dbReference>
<dbReference type="PANTHER" id="PTHR37422:SF13">
    <property type="entry name" value="LIPOPOLYSACCHARIDE BIOSYNTHESIS PROTEIN PA4999-RELATED"/>
    <property type="match status" value="1"/>
</dbReference>
<dbReference type="EMBL" id="MGHD01000018">
    <property type="protein sequence ID" value="OGM59613.1"/>
    <property type="molecule type" value="Genomic_DNA"/>
</dbReference>
<organism evidence="8 9">
    <name type="scientific">Candidatus Woesebacteria bacterium RIFCSPLOWO2_01_FULL_39_10b</name>
    <dbReference type="NCBI Taxonomy" id="1802517"/>
    <lineage>
        <taxon>Bacteria</taxon>
        <taxon>Candidatus Woeseibacteriota</taxon>
    </lineage>
</organism>
<name>A0A1F8B6F5_9BACT</name>
<proteinExistence type="predicted"/>
<feature type="transmembrane region" description="Helical" evidence="6">
    <location>
        <begin position="467"/>
        <end position="485"/>
    </location>
</feature>